<keyword evidence="2" id="KW-1185">Reference proteome</keyword>
<comment type="caution">
    <text evidence="1">The sequence shown here is derived from an EMBL/GenBank/DDBJ whole genome shotgun (WGS) entry which is preliminary data.</text>
</comment>
<reference evidence="1 2" key="1">
    <citation type="submission" date="2019-05" db="EMBL/GenBank/DDBJ databases">
        <title>Mikania micrantha, genome provides insights into the molecular mechanism of rapid growth.</title>
        <authorList>
            <person name="Liu B."/>
        </authorList>
    </citation>
    <scope>NUCLEOTIDE SEQUENCE [LARGE SCALE GENOMIC DNA]</scope>
    <source>
        <strain evidence="1">NLD-2019</strain>
        <tissue evidence="1">Leaf</tissue>
    </source>
</reference>
<protein>
    <submittedName>
        <fullName evidence="1">Uncharacterized protein</fullName>
    </submittedName>
</protein>
<sequence>MFKHPYQRLFDKGGKTLVLTDEDRHKAHTYILLNCEELYDSIFLSDEELRASFLIYDQATLDKKKEKVKKLMAVVKNTPRGVYELAEYVSMLDDDDNEEVEQFLQENERLVCIDTEDLLLVTHVEAEVIEEVDDLKDDDQEDELEDIDLDDGKEEFEGEEFEGGSLKMMIQNRGCRGNGRDSDHDSCRPRITGQLHSNAYQTLSEHERSDDEESTIDLENKTKLLEVLEKFCRPCGVIHGRVGKMSLVKMPIGWVEFGSNLSMIIPYKPRQMRAEFWEPLVQRWNTLDGKSKSSQNTTNRAKFVRGKPTFGTQTYLMLKLKASHGKKGTRPLDRLLRRERGEDSEELEEINFEDIVESVDARAKVSFKYVMEKYGKNTRKHPLFDLDTWVQACKKKGRLDISDPLSFHTHICRYWYESSAKIVYIFKEGFPEDNRINSPADSSPLPPLCILTT</sequence>
<gene>
    <name evidence="1" type="ORF">E3N88_20524</name>
</gene>
<evidence type="ECO:0000313" key="2">
    <source>
        <dbReference type="Proteomes" id="UP000326396"/>
    </source>
</evidence>
<accession>A0A5N6NH86</accession>
<organism evidence="1 2">
    <name type="scientific">Mikania micrantha</name>
    <name type="common">bitter vine</name>
    <dbReference type="NCBI Taxonomy" id="192012"/>
    <lineage>
        <taxon>Eukaryota</taxon>
        <taxon>Viridiplantae</taxon>
        <taxon>Streptophyta</taxon>
        <taxon>Embryophyta</taxon>
        <taxon>Tracheophyta</taxon>
        <taxon>Spermatophyta</taxon>
        <taxon>Magnoliopsida</taxon>
        <taxon>eudicotyledons</taxon>
        <taxon>Gunneridae</taxon>
        <taxon>Pentapetalae</taxon>
        <taxon>asterids</taxon>
        <taxon>campanulids</taxon>
        <taxon>Asterales</taxon>
        <taxon>Asteraceae</taxon>
        <taxon>Asteroideae</taxon>
        <taxon>Heliantheae alliance</taxon>
        <taxon>Eupatorieae</taxon>
        <taxon>Mikania</taxon>
    </lineage>
</organism>
<dbReference type="OrthoDB" id="629495at2759"/>
<name>A0A5N6NH86_9ASTR</name>
<dbReference type="AlphaFoldDB" id="A0A5N6NH86"/>
<evidence type="ECO:0000313" key="1">
    <source>
        <dbReference type="EMBL" id="KAD4888451.1"/>
    </source>
</evidence>
<proteinExistence type="predicted"/>
<dbReference type="EMBL" id="SZYD01000011">
    <property type="protein sequence ID" value="KAD4888451.1"/>
    <property type="molecule type" value="Genomic_DNA"/>
</dbReference>
<dbReference type="Proteomes" id="UP000326396">
    <property type="component" value="Linkage Group LG19"/>
</dbReference>